<feature type="compositionally biased region" description="Polar residues" evidence="12">
    <location>
        <begin position="228"/>
        <end position="243"/>
    </location>
</feature>
<name>A0A3M7R6C7_BRAPC</name>
<feature type="region of interest" description="Disordered" evidence="12">
    <location>
        <begin position="680"/>
        <end position="704"/>
    </location>
</feature>
<feature type="compositionally biased region" description="Basic and acidic residues" evidence="12">
    <location>
        <begin position="692"/>
        <end position="704"/>
    </location>
</feature>
<feature type="compositionally biased region" description="Low complexity" evidence="12">
    <location>
        <begin position="58"/>
        <end position="74"/>
    </location>
</feature>
<dbReference type="STRING" id="10195.A0A3M7R6C7"/>
<dbReference type="Proteomes" id="UP000276133">
    <property type="component" value="Unassembled WGS sequence"/>
</dbReference>
<evidence type="ECO:0000256" key="7">
    <source>
        <dbReference type="ARBA" id="ARBA00023017"/>
    </source>
</evidence>
<dbReference type="SMART" id="SM00320">
    <property type="entry name" value="WD40"/>
    <property type="match status" value="4"/>
</dbReference>
<comment type="similarity">
    <text evidence="2">Belongs to the dynein intermediate chain family.</text>
</comment>
<organism evidence="13 14">
    <name type="scientific">Brachionus plicatilis</name>
    <name type="common">Marine rotifer</name>
    <name type="synonym">Brachionus muelleri</name>
    <dbReference type="NCBI Taxonomy" id="10195"/>
    <lineage>
        <taxon>Eukaryota</taxon>
        <taxon>Metazoa</taxon>
        <taxon>Spiralia</taxon>
        <taxon>Gnathifera</taxon>
        <taxon>Rotifera</taxon>
        <taxon>Eurotatoria</taxon>
        <taxon>Monogononta</taxon>
        <taxon>Pseudotrocha</taxon>
        <taxon>Ploima</taxon>
        <taxon>Brachionidae</taxon>
        <taxon>Brachionus</taxon>
    </lineage>
</organism>
<comment type="caution">
    <text evidence="13">The sequence shown here is derived from an EMBL/GenBank/DDBJ whole genome shotgun (WGS) entry which is preliminary data.</text>
</comment>
<dbReference type="InterPro" id="IPR050687">
    <property type="entry name" value="Dynein_IC"/>
</dbReference>
<gene>
    <name evidence="13" type="ORF">BpHYR1_006368</name>
</gene>
<keyword evidence="4 11" id="KW-0853">WD repeat</keyword>
<evidence type="ECO:0000256" key="6">
    <source>
        <dbReference type="ARBA" id="ARBA00022737"/>
    </source>
</evidence>
<dbReference type="AlphaFoldDB" id="A0A3M7R6C7"/>
<feature type="region of interest" description="Disordered" evidence="12">
    <location>
        <begin position="278"/>
        <end position="304"/>
    </location>
</feature>
<keyword evidence="5" id="KW-0493">Microtubule</keyword>
<keyword evidence="14" id="KW-1185">Reference proteome</keyword>
<dbReference type="InterPro" id="IPR036322">
    <property type="entry name" value="WD40_repeat_dom_sf"/>
</dbReference>
<evidence type="ECO:0000256" key="2">
    <source>
        <dbReference type="ARBA" id="ARBA00011059"/>
    </source>
</evidence>
<feature type="repeat" description="WD" evidence="11">
    <location>
        <begin position="558"/>
        <end position="591"/>
    </location>
</feature>
<dbReference type="PANTHER" id="PTHR12442">
    <property type="entry name" value="DYNEIN INTERMEDIATE CHAIN"/>
    <property type="match status" value="1"/>
</dbReference>
<evidence type="ECO:0000256" key="4">
    <source>
        <dbReference type="ARBA" id="ARBA00022574"/>
    </source>
</evidence>
<evidence type="ECO:0000313" key="13">
    <source>
        <dbReference type="EMBL" id="RNA19110.1"/>
    </source>
</evidence>
<evidence type="ECO:0000256" key="11">
    <source>
        <dbReference type="PROSITE-ProRule" id="PRU00221"/>
    </source>
</evidence>
<dbReference type="InterPro" id="IPR015943">
    <property type="entry name" value="WD40/YVTN_repeat-like_dom_sf"/>
</dbReference>
<feature type="compositionally biased region" description="Basic and acidic residues" evidence="12">
    <location>
        <begin position="214"/>
        <end position="226"/>
    </location>
</feature>
<keyword evidence="7" id="KW-0243">Dynein</keyword>
<dbReference type="PROSITE" id="PS50082">
    <property type="entry name" value="WD_REPEATS_2"/>
    <property type="match status" value="1"/>
</dbReference>
<keyword evidence="8" id="KW-0505">Motor protein</keyword>
<evidence type="ECO:0000256" key="9">
    <source>
        <dbReference type="ARBA" id="ARBA00023212"/>
    </source>
</evidence>
<protein>
    <submittedName>
        <fullName evidence="13">Dynein intermediate chain axonemal</fullName>
    </submittedName>
</protein>
<feature type="region of interest" description="Disordered" evidence="12">
    <location>
        <begin position="49"/>
        <end position="81"/>
    </location>
</feature>
<dbReference type="GO" id="GO:0036157">
    <property type="term" value="C:outer dynein arm"/>
    <property type="evidence" value="ECO:0007669"/>
    <property type="project" value="TreeGrafter"/>
</dbReference>
<dbReference type="GO" id="GO:0003341">
    <property type="term" value="P:cilium movement"/>
    <property type="evidence" value="ECO:0007669"/>
    <property type="project" value="TreeGrafter"/>
</dbReference>
<proteinExistence type="inferred from homology"/>
<dbReference type="Pfam" id="PF00400">
    <property type="entry name" value="WD40"/>
    <property type="match status" value="2"/>
</dbReference>
<evidence type="ECO:0000256" key="1">
    <source>
        <dbReference type="ARBA" id="ARBA00004430"/>
    </source>
</evidence>
<comment type="subcellular location">
    <subcellularLocation>
        <location evidence="1">Cytoplasm</location>
        <location evidence="1">Cytoskeleton</location>
        <location evidence="1">Cilium axoneme</location>
    </subcellularLocation>
</comment>
<accession>A0A3M7R6C7</accession>
<dbReference type="FunFam" id="2.130.10.10:FF:000251">
    <property type="entry name" value="Dynein axonemal intermediate chain 1"/>
    <property type="match status" value="1"/>
</dbReference>
<dbReference type="SUPFAM" id="SSF50978">
    <property type="entry name" value="WD40 repeat-like"/>
    <property type="match status" value="1"/>
</dbReference>
<evidence type="ECO:0000256" key="10">
    <source>
        <dbReference type="ARBA" id="ARBA00023273"/>
    </source>
</evidence>
<keyword evidence="9" id="KW-0206">Cytoskeleton</keyword>
<keyword evidence="10" id="KW-0966">Cell projection</keyword>
<evidence type="ECO:0000256" key="12">
    <source>
        <dbReference type="SAM" id="MobiDB-lite"/>
    </source>
</evidence>
<reference evidence="13 14" key="1">
    <citation type="journal article" date="2018" name="Sci. Rep.">
        <title>Genomic signatures of local adaptation to the degree of environmental predictability in rotifers.</title>
        <authorList>
            <person name="Franch-Gras L."/>
            <person name="Hahn C."/>
            <person name="Garcia-Roger E.M."/>
            <person name="Carmona M.J."/>
            <person name="Serra M."/>
            <person name="Gomez A."/>
        </authorList>
    </citation>
    <scope>NUCLEOTIDE SEQUENCE [LARGE SCALE GENOMIC DNA]</scope>
    <source>
        <strain evidence="13">HYR1</strain>
    </source>
</reference>
<dbReference type="GO" id="GO:0045504">
    <property type="term" value="F:dynein heavy chain binding"/>
    <property type="evidence" value="ECO:0007669"/>
    <property type="project" value="TreeGrafter"/>
</dbReference>
<dbReference type="Gene3D" id="2.130.10.10">
    <property type="entry name" value="YVTN repeat-like/Quinoprotein amine dehydrogenase"/>
    <property type="match status" value="2"/>
</dbReference>
<dbReference type="InterPro" id="IPR001680">
    <property type="entry name" value="WD40_rpt"/>
</dbReference>
<keyword evidence="6" id="KW-0677">Repeat</keyword>
<dbReference type="PANTHER" id="PTHR12442:SF11">
    <property type="entry name" value="DYNEIN AXONEMAL INTERMEDIATE CHAIN 1"/>
    <property type="match status" value="1"/>
</dbReference>
<evidence type="ECO:0000256" key="5">
    <source>
        <dbReference type="ARBA" id="ARBA00022701"/>
    </source>
</evidence>
<keyword evidence="3" id="KW-0963">Cytoplasm</keyword>
<sequence length="724" mass="82148">MDSLYFNLNHPKEKTNNIFKNIFQRGSMILVAIKADFNWVRMPFSNIAKSDRTGKKNPSPISARRSSSIAGGPRLKPGSVVPRNIASVRDDGEQDDDDANAWDNRALLKPDDQLNLTEAELKEEITRILKANNPNAPQNIVRFNYKEKMYKLIPHVEQLAIHFQMDGNLIPVDSEEAKRQLMMKKDDENSPESESEVVNAETEVKPTEEEDEDGNKRVAGQKEKKPANQFNFSDRASQTYNNPSRDRGEMTEPPPRLNFSSNATQWEIFDAYLEDYEQQQKSKEKKPSSKTLEKQKVKKTNQADQGDDMLKVAKSAKILERMVNQNTFDEIALDFKYYEDDADDFRDQEGTLLPLWKFACDKAKKLSVTSLTWNKKYTDLFAQSKGLILLYSLKNPSYPEFIYYTESGVMSLDFHSDYPHLIAAGFYDGSVAVYNTAESTQVPKYTSSARNGKHTDPVWQVKWQKDDLDGNMNFFSVSSDGRVVCWTLAKSELLFTDVVTLSLENSLESPDGGIVAALGCGTCFDFNKQQDQIFLVCTEEGKVHKCSKSYTNQFLDTFDAHHMAVYSVVWNSFHPKIYLTCSADWTVKIWDHTCKDPLFTYDLGSAVGDAAWAPYSSTVFAAVTADGKVFVFDLNINKYEPICEQIVVQKKKTKLTHIAFNSKYPIIIVGDDRGNITSLKLSPNLRKKPKEKKGQEAPKGPEYEIPKLDKILSLVRDPEAASKQ</sequence>
<evidence type="ECO:0000313" key="14">
    <source>
        <dbReference type="Proteomes" id="UP000276133"/>
    </source>
</evidence>
<dbReference type="GO" id="GO:0005874">
    <property type="term" value="C:microtubule"/>
    <property type="evidence" value="ECO:0007669"/>
    <property type="project" value="UniProtKB-KW"/>
</dbReference>
<dbReference type="EMBL" id="REGN01004099">
    <property type="protein sequence ID" value="RNA19110.1"/>
    <property type="molecule type" value="Genomic_DNA"/>
</dbReference>
<evidence type="ECO:0000256" key="3">
    <source>
        <dbReference type="ARBA" id="ARBA00022490"/>
    </source>
</evidence>
<dbReference type="OrthoDB" id="10261376at2759"/>
<feature type="compositionally biased region" description="Basic and acidic residues" evidence="12">
    <location>
        <begin position="278"/>
        <end position="295"/>
    </location>
</feature>
<evidence type="ECO:0000256" key="8">
    <source>
        <dbReference type="ARBA" id="ARBA00023175"/>
    </source>
</evidence>
<dbReference type="GO" id="GO:0045503">
    <property type="term" value="F:dynein light chain binding"/>
    <property type="evidence" value="ECO:0007669"/>
    <property type="project" value="TreeGrafter"/>
</dbReference>
<feature type="region of interest" description="Disordered" evidence="12">
    <location>
        <begin position="180"/>
        <end position="261"/>
    </location>
</feature>
<dbReference type="GO" id="GO:0036158">
    <property type="term" value="P:outer dynein arm assembly"/>
    <property type="evidence" value="ECO:0007669"/>
    <property type="project" value="TreeGrafter"/>
</dbReference>